<keyword evidence="2" id="KW-1133">Transmembrane helix</keyword>
<sequence length="544" mass="56063">MADYYSVLQRAVAMLPENTGQARRAIYEKARTALVRQLESVNPPLPASEITKQRLALEEAVRRIEQETARSALNAPPAARPAAARPAAPKPATPPPAAPKAPPAAIEAEPPPPPVRQPPRDVEPFVEPHVDDEGEVPAPDAAPGYADAAPPQPSYAPKSRPPEPAYSAAPPAAERSPYARAQTPPGRISAPSVDDGREDDDWIDSDHLPVDETPAAAKPAKSRRGLILAIVAILVVVLAGGAYVLRDHLGFGKTGTETASAPATETAPAGTSTPATTETQTPKIEDRLPTEQPAATPPAASADSTPAAPADSGTPAASETPAPSADSNQAAAPDATPAPTETPAAPETAATDNAPAASEPVAEAPGPATATLFEEGVAPDSPGGQFPGQVTWAMTNESIGGGAPEPIVRAAIDVADRSMKVTLVFRKNRDAALPASHLIEVSFELGPKFTGGGIANVPGIIMKATATDRGDPLAGASARVSNGLFWIALSASAADAERNMTLLRTREWIDIPMQYANGKRAILTVRKGTTGDKAIDDALAAWAK</sequence>
<dbReference type="Proteomes" id="UP000186406">
    <property type="component" value="Unassembled WGS sequence"/>
</dbReference>
<keyword evidence="2" id="KW-0472">Membrane</keyword>
<gene>
    <name evidence="3" type="ORF">SAMN02745172_00993</name>
</gene>
<dbReference type="OrthoDB" id="8442940at2"/>
<evidence type="ECO:0000256" key="2">
    <source>
        <dbReference type="SAM" id="Phobius"/>
    </source>
</evidence>
<organism evidence="3 4">
    <name type="scientific">Pseudoxanthobacter soli DSM 19599</name>
    <dbReference type="NCBI Taxonomy" id="1123029"/>
    <lineage>
        <taxon>Bacteria</taxon>
        <taxon>Pseudomonadati</taxon>
        <taxon>Pseudomonadota</taxon>
        <taxon>Alphaproteobacteria</taxon>
        <taxon>Hyphomicrobiales</taxon>
        <taxon>Segnochrobactraceae</taxon>
        <taxon>Pseudoxanthobacter</taxon>
    </lineage>
</organism>
<reference evidence="3 4" key="1">
    <citation type="submission" date="2016-12" db="EMBL/GenBank/DDBJ databases">
        <authorList>
            <person name="Song W.-J."/>
            <person name="Kurnit D.M."/>
        </authorList>
    </citation>
    <scope>NUCLEOTIDE SEQUENCE [LARGE SCALE GENOMIC DNA]</scope>
    <source>
        <strain evidence="3 4">DSM 19599</strain>
    </source>
</reference>
<feature type="transmembrane region" description="Helical" evidence="2">
    <location>
        <begin position="226"/>
        <end position="245"/>
    </location>
</feature>
<dbReference type="RefSeq" id="WP_073626234.1">
    <property type="nucleotide sequence ID" value="NZ_FRXO01000002.1"/>
</dbReference>
<feature type="compositionally biased region" description="Low complexity" evidence="1">
    <location>
        <begin position="293"/>
        <end position="365"/>
    </location>
</feature>
<feature type="compositionally biased region" description="Pro residues" evidence="1">
    <location>
        <begin position="88"/>
        <end position="102"/>
    </location>
</feature>
<feature type="compositionally biased region" description="Low complexity" evidence="1">
    <location>
        <begin position="137"/>
        <end position="149"/>
    </location>
</feature>
<keyword evidence="4" id="KW-1185">Reference proteome</keyword>
<feature type="compositionally biased region" description="Low complexity" evidence="1">
    <location>
        <begin position="69"/>
        <end position="87"/>
    </location>
</feature>
<evidence type="ECO:0000313" key="4">
    <source>
        <dbReference type="Proteomes" id="UP000186406"/>
    </source>
</evidence>
<feature type="region of interest" description="Disordered" evidence="1">
    <location>
        <begin position="67"/>
        <end position="222"/>
    </location>
</feature>
<dbReference type="STRING" id="1123029.SAMN02745172_00993"/>
<dbReference type="AlphaFoldDB" id="A0A1M7ZBV6"/>
<proteinExistence type="predicted"/>
<evidence type="ECO:0000313" key="3">
    <source>
        <dbReference type="EMBL" id="SHO62388.1"/>
    </source>
</evidence>
<name>A0A1M7ZBV6_9HYPH</name>
<feature type="compositionally biased region" description="Low complexity" evidence="1">
    <location>
        <begin position="256"/>
        <end position="279"/>
    </location>
</feature>
<evidence type="ECO:0000256" key="1">
    <source>
        <dbReference type="SAM" id="MobiDB-lite"/>
    </source>
</evidence>
<feature type="compositionally biased region" description="Low complexity" evidence="1">
    <location>
        <begin position="165"/>
        <end position="181"/>
    </location>
</feature>
<accession>A0A1M7ZBV6</accession>
<dbReference type="EMBL" id="FRXO01000002">
    <property type="protein sequence ID" value="SHO62388.1"/>
    <property type="molecule type" value="Genomic_DNA"/>
</dbReference>
<protein>
    <submittedName>
        <fullName evidence="3">Uncharacterized protein</fullName>
    </submittedName>
</protein>
<feature type="region of interest" description="Disordered" evidence="1">
    <location>
        <begin position="256"/>
        <end position="365"/>
    </location>
</feature>
<keyword evidence="2" id="KW-0812">Transmembrane</keyword>
<feature type="compositionally biased region" description="Basic and acidic residues" evidence="1">
    <location>
        <begin position="118"/>
        <end position="131"/>
    </location>
</feature>